<dbReference type="RefSeq" id="WP_244450501.1">
    <property type="nucleotide sequence ID" value="NZ_CP083239.1"/>
</dbReference>
<dbReference type="SUPFAM" id="SSF53756">
    <property type="entry name" value="UDP-Glycosyltransferase/glycogen phosphorylase"/>
    <property type="match status" value="1"/>
</dbReference>
<reference evidence="4" key="1">
    <citation type="submission" date="2021-09" db="EMBL/GenBank/DDBJ databases">
        <title>Network and meta-omics reveal the key degrader and cooperation patterns in an efficient 1,4-dioxane-degrading microbial community.</title>
        <authorList>
            <person name="Dai C."/>
        </authorList>
    </citation>
    <scope>NUCLEOTIDE SEQUENCE</scope>
    <source>
        <strain evidence="4">ZM13</strain>
    </source>
</reference>
<accession>A0A9E7CXV2</accession>
<dbReference type="Pfam" id="PF13692">
    <property type="entry name" value="Glyco_trans_1_4"/>
    <property type="match status" value="1"/>
</dbReference>
<dbReference type="AlphaFoldDB" id="A0A9E7CXV2"/>
<dbReference type="PANTHER" id="PTHR12526:SF510">
    <property type="entry name" value="D-INOSITOL 3-PHOSPHATE GLYCOSYLTRANSFERASE"/>
    <property type="match status" value="1"/>
</dbReference>
<dbReference type="PANTHER" id="PTHR12526">
    <property type="entry name" value="GLYCOSYLTRANSFERASE"/>
    <property type="match status" value="1"/>
</dbReference>
<dbReference type="Pfam" id="PF13439">
    <property type="entry name" value="Glyco_transf_4"/>
    <property type="match status" value="1"/>
</dbReference>
<dbReference type="Gene3D" id="3.40.50.2000">
    <property type="entry name" value="Glycogen Phosphorylase B"/>
    <property type="match status" value="2"/>
</dbReference>
<sequence length="370" mass="41313">MQILFISQFFPAPNAIGNTGGTISNLNMLRVLAQRYAVTVLSFDPSTHEDMFAGESFRVFSHPAPAWRAPDLFRHWLDFVRTKTRSRIENTTPPEAVIATTSTLAAFDVCPPDTARVALVRAYENFGLRCPWVPARQRINLGKLAAVRRFQDPRLMRSADAVLTNSSFMRTAISDRFGLEPGRIHVLLQACDVNAGVSAAPPRTIGFVTRGPEKGLVFVLDLARRSPDLRYLIYGHDRDRPDFVPENVYWQGWASDRDAMFASARLWLVPSRWAEPFGRVSIEAQAADRAVLVAGTGGLPETVLDPQFRVDGFDAKQWLIRLRSLLQLAPVELQRNGARIRESFSSEAHDARVLGAMERILTGKRAKADA</sequence>
<keyword evidence="2" id="KW-0808">Transferase</keyword>
<dbReference type="GO" id="GO:0016757">
    <property type="term" value="F:glycosyltransferase activity"/>
    <property type="evidence" value="ECO:0007669"/>
    <property type="project" value="UniProtKB-KW"/>
</dbReference>
<evidence type="ECO:0000313" key="4">
    <source>
        <dbReference type="EMBL" id="UOK72804.1"/>
    </source>
</evidence>
<gene>
    <name evidence="4" type="ORF">K9D25_08920</name>
</gene>
<name>A0A9E7CXV2_9HYPH</name>
<keyword evidence="1" id="KW-0328">Glycosyltransferase</keyword>
<dbReference type="InterPro" id="IPR028098">
    <property type="entry name" value="Glyco_trans_4-like_N"/>
</dbReference>
<dbReference type="EMBL" id="CP083239">
    <property type="protein sequence ID" value="UOK72804.1"/>
    <property type="molecule type" value="Genomic_DNA"/>
</dbReference>
<evidence type="ECO:0000313" key="5">
    <source>
        <dbReference type="Proteomes" id="UP000831684"/>
    </source>
</evidence>
<evidence type="ECO:0000256" key="2">
    <source>
        <dbReference type="ARBA" id="ARBA00022679"/>
    </source>
</evidence>
<dbReference type="KEGG" id="apol:K9D25_08920"/>
<evidence type="ECO:0000259" key="3">
    <source>
        <dbReference type="Pfam" id="PF13439"/>
    </source>
</evidence>
<evidence type="ECO:0000256" key="1">
    <source>
        <dbReference type="ARBA" id="ARBA00022676"/>
    </source>
</evidence>
<protein>
    <submittedName>
        <fullName evidence="4">Glycosyltransferase family 4 protein</fullName>
    </submittedName>
</protein>
<dbReference type="CDD" id="cd03801">
    <property type="entry name" value="GT4_PimA-like"/>
    <property type="match status" value="1"/>
</dbReference>
<proteinExistence type="predicted"/>
<dbReference type="Proteomes" id="UP000831684">
    <property type="component" value="Chromosome"/>
</dbReference>
<organism evidence="4 5">
    <name type="scientific">Ancylobacter polymorphus</name>
    <dbReference type="NCBI Taxonomy" id="223390"/>
    <lineage>
        <taxon>Bacteria</taxon>
        <taxon>Pseudomonadati</taxon>
        <taxon>Pseudomonadota</taxon>
        <taxon>Alphaproteobacteria</taxon>
        <taxon>Hyphomicrobiales</taxon>
        <taxon>Xanthobacteraceae</taxon>
        <taxon>Ancylobacter</taxon>
    </lineage>
</organism>
<feature type="domain" description="Glycosyltransferase subfamily 4-like N-terminal" evidence="3">
    <location>
        <begin position="20"/>
        <end position="187"/>
    </location>
</feature>